<protein>
    <submittedName>
        <fullName evidence="1">Uncharacterized protein</fullName>
    </submittedName>
</protein>
<evidence type="ECO:0000313" key="2">
    <source>
        <dbReference type="Proteomes" id="UP001153331"/>
    </source>
</evidence>
<evidence type="ECO:0000313" key="1">
    <source>
        <dbReference type="EMBL" id="KAJ8104884.1"/>
    </source>
</evidence>
<keyword evidence="2" id="KW-1185">Reference proteome</keyword>
<organism evidence="1 2">
    <name type="scientific">Boeremia exigua</name>
    <dbReference type="NCBI Taxonomy" id="749465"/>
    <lineage>
        <taxon>Eukaryota</taxon>
        <taxon>Fungi</taxon>
        <taxon>Dikarya</taxon>
        <taxon>Ascomycota</taxon>
        <taxon>Pezizomycotina</taxon>
        <taxon>Dothideomycetes</taxon>
        <taxon>Pleosporomycetidae</taxon>
        <taxon>Pleosporales</taxon>
        <taxon>Pleosporineae</taxon>
        <taxon>Didymellaceae</taxon>
        <taxon>Boeremia</taxon>
    </lineage>
</organism>
<name>A0ACC2HP71_9PLEO</name>
<comment type="caution">
    <text evidence="1">The sequence shown here is derived from an EMBL/GenBank/DDBJ whole genome shotgun (WGS) entry which is preliminary data.</text>
</comment>
<accession>A0ACC2HP71</accession>
<sequence>MNDEEFGAAPSTSKKSQRMDKKFFGPGQGMAHVNKPFNYQYSEQGKELSGRKLKQMTALNMDVDPTDVRLNSKKHFKANKRRAKKVRSEYE</sequence>
<dbReference type="Proteomes" id="UP001153331">
    <property type="component" value="Unassembled WGS sequence"/>
</dbReference>
<proteinExistence type="predicted"/>
<reference evidence="1" key="1">
    <citation type="submission" date="2022-11" db="EMBL/GenBank/DDBJ databases">
        <title>Genome Sequence of Boeremia exigua.</title>
        <authorList>
            <person name="Buettner E."/>
        </authorList>
    </citation>
    <scope>NUCLEOTIDE SEQUENCE</scope>
    <source>
        <strain evidence="1">CU02</strain>
    </source>
</reference>
<dbReference type="EMBL" id="JAPHNI010001755">
    <property type="protein sequence ID" value="KAJ8104884.1"/>
    <property type="molecule type" value="Genomic_DNA"/>
</dbReference>
<gene>
    <name evidence="1" type="ORF">OPT61_g10513</name>
</gene>